<name>A0A174TL79_9FIRM</name>
<evidence type="ECO:0000313" key="7">
    <source>
        <dbReference type="Proteomes" id="UP000260828"/>
    </source>
</evidence>
<keyword evidence="1" id="KW-1133">Transmembrane helix</keyword>
<dbReference type="Proteomes" id="UP000196386">
    <property type="component" value="Unassembled WGS sequence"/>
</dbReference>
<dbReference type="Proteomes" id="UP000260828">
    <property type="component" value="Unassembled WGS sequence"/>
</dbReference>
<dbReference type="EMBL" id="NFKP01000023">
    <property type="protein sequence ID" value="OUP68023.1"/>
    <property type="molecule type" value="Genomic_DNA"/>
</dbReference>
<protein>
    <submittedName>
        <fullName evidence="2">Uncharacterized protein</fullName>
    </submittedName>
</protein>
<reference evidence="6" key="2">
    <citation type="submission" date="2017-04" db="EMBL/GenBank/DDBJ databases">
        <title>Function of individual gut microbiota members based on whole genome sequencing of pure cultures obtained from chicken caecum.</title>
        <authorList>
            <person name="Medvecky M."/>
            <person name="Cejkova D."/>
            <person name="Polansky O."/>
            <person name="Karasova D."/>
            <person name="Kubasova T."/>
            <person name="Cizek A."/>
            <person name="Rychlik I."/>
        </authorList>
    </citation>
    <scope>NUCLEOTIDE SEQUENCE [LARGE SCALE GENOMIC DNA]</scope>
    <source>
        <strain evidence="6">An175</strain>
    </source>
</reference>
<sequence>MNKSTTTAVTGVAMAALAGTAAYMLSHRKATPGKKLKQNTAKAIRTLGSVLDSVETMMR</sequence>
<reference evidence="4 7" key="4">
    <citation type="submission" date="2018-08" db="EMBL/GenBank/DDBJ databases">
        <title>A genome reference for cultivated species of the human gut microbiota.</title>
        <authorList>
            <person name="Zou Y."/>
            <person name="Xue W."/>
            <person name="Luo G."/>
        </authorList>
    </citation>
    <scope>NUCLEOTIDE SEQUENCE [LARGE SCALE GENOMIC DNA]</scope>
    <source>
        <strain evidence="4 7">TF05-12AC</strain>
    </source>
</reference>
<gene>
    <name evidence="3" type="ORF">B5F11_15580</name>
    <name evidence="4" type="ORF">DXC40_14885</name>
    <name evidence="2" type="ORF">ERS852551_03093</name>
</gene>
<dbReference type="AlphaFoldDB" id="A0A174TL79"/>
<dbReference type="EMBL" id="CZBE01000026">
    <property type="protein sequence ID" value="CUQ09806.1"/>
    <property type="molecule type" value="Genomic_DNA"/>
</dbReference>
<evidence type="ECO:0000256" key="1">
    <source>
        <dbReference type="SAM" id="Phobius"/>
    </source>
</evidence>
<dbReference type="Proteomes" id="UP000095765">
    <property type="component" value="Unassembled WGS sequence"/>
</dbReference>
<dbReference type="OrthoDB" id="9945694at2"/>
<evidence type="ECO:0000313" key="2">
    <source>
        <dbReference type="EMBL" id="CUQ09806.1"/>
    </source>
</evidence>
<proteinExistence type="predicted"/>
<keyword evidence="1" id="KW-0812">Transmembrane</keyword>
<organism evidence="2 5">
    <name type="scientific">Anaerotruncus colihominis</name>
    <dbReference type="NCBI Taxonomy" id="169435"/>
    <lineage>
        <taxon>Bacteria</taxon>
        <taxon>Bacillati</taxon>
        <taxon>Bacillota</taxon>
        <taxon>Clostridia</taxon>
        <taxon>Eubacteriales</taxon>
        <taxon>Oscillospiraceae</taxon>
        <taxon>Anaerotruncus</taxon>
    </lineage>
</organism>
<reference evidence="2 5" key="1">
    <citation type="submission" date="2015-09" db="EMBL/GenBank/DDBJ databases">
        <authorList>
            <consortium name="Pathogen Informatics"/>
        </authorList>
    </citation>
    <scope>NUCLEOTIDE SEQUENCE [LARGE SCALE GENOMIC DNA]</scope>
    <source>
        <strain evidence="2 5">2789STDY5834939</strain>
    </source>
</reference>
<reference evidence="3" key="3">
    <citation type="journal article" date="2018" name="BMC Genomics">
        <title>Whole genome sequencing and function prediction of 133 gut anaerobes isolated from chicken caecum in pure cultures.</title>
        <authorList>
            <person name="Medvecky M."/>
            <person name="Cejkova D."/>
            <person name="Polansky O."/>
            <person name="Karasova D."/>
            <person name="Kubasova T."/>
            <person name="Cizek A."/>
            <person name="Rychlik I."/>
        </authorList>
    </citation>
    <scope>NUCLEOTIDE SEQUENCE</scope>
    <source>
        <strain evidence="3">An175</strain>
    </source>
</reference>
<evidence type="ECO:0000313" key="6">
    <source>
        <dbReference type="Proteomes" id="UP000196386"/>
    </source>
</evidence>
<evidence type="ECO:0000313" key="3">
    <source>
        <dbReference type="EMBL" id="OUP68023.1"/>
    </source>
</evidence>
<dbReference type="EMBL" id="QVME01000009">
    <property type="protein sequence ID" value="RGE66194.1"/>
    <property type="molecule type" value="Genomic_DNA"/>
</dbReference>
<evidence type="ECO:0000313" key="5">
    <source>
        <dbReference type="Proteomes" id="UP000095765"/>
    </source>
</evidence>
<dbReference type="GeneID" id="72463828"/>
<feature type="transmembrane region" description="Helical" evidence="1">
    <location>
        <begin position="6"/>
        <end position="25"/>
    </location>
</feature>
<keyword evidence="1" id="KW-0472">Membrane</keyword>
<evidence type="ECO:0000313" key="4">
    <source>
        <dbReference type="EMBL" id="RGE66194.1"/>
    </source>
</evidence>
<dbReference type="RefSeq" id="WP_006874613.1">
    <property type="nucleotide sequence ID" value="NZ_CABIWA010000022.1"/>
</dbReference>
<accession>A0A174TL79</accession>